<sequence length="456" mass="51825">MRDLLLAMNLGHSTSHPLAGWYVLTMLYQDGTTSTEPMTANRLLQLYNQSYRELEVGESLMPPATMSSLLKLLTEQARLINVSNRKVRERWISGKLRNKETAVYRISSRGIEYVKMMHRVIEAENTVVANTARIGEYCQLVVKLSQRLLDTSTTSLYNDFDRMVVTYDDVMKGMRKLDVDLHDLAIDLAFNHGSEAAQHLRQMLNEIAIPAYQQMLQQAARIQALADNSEFAVAVARSRQGNGNIDTAQAIQDTSAMTTQRHKTQQYVRRQLRRLAGSFDPSTSGVQNSFDSIFLVFQTLMDAIRLLSREMEQYQRQSVDLGALTHQLDALMSRYQRLKIPVALPQHLPMDRHQQDVLIEIENRELTTEERTAKLDQLAETERQDLLTAGAMLPINRQIEDNVKMAVTEADNPPEAVDDAYIDETKAALSELVNLVMQDEHTLVLDRDLKFQTVGA</sequence>
<dbReference type="EMBL" id="AZEE01000029">
    <property type="protein sequence ID" value="KRK97632.1"/>
    <property type="molecule type" value="Genomic_DNA"/>
</dbReference>
<evidence type="ECO:0000313" key="2">
    <source>
        <dbReference type="Proteomes" id="UP000051160"/>
    </source>
</evidence>
<evidence type="ECO:0000313" key="1">
    <source>
        <dbReference type="EMBL" id="KRK97632.1"/>
    </source>
</evidence>
<name>A0A0R1LQ08_9LACO</name>
<protein>
    <submittedName>
        <fullName evidence="1">Uncharacterized protein</fullName>
    </submittedName>
</protein>
<accession>A0A0R1LQ08</accession>
<keyword evidence="2" id="KW-1185">Reference proteome</keyword>
<dbReference type="AlphaFoldDB" id="A0A0R1LQ08"/>
<dbReference type="STRING" id="1423776.FD04_GL001668"/>
<proteinExistence type="predicted"/>
<dbReference type="PATRIC" id="fig|1423776.4.peg.1689"/>
<reference evidence="1 2" key="1">
    <citation type="journal article" date="2015" name="Genome Announc.">
        <title>Expanding the biotechnology potential of lactobacilli through comparative genomics of 213 strains and associated genera.</title>
        <authorList>
            <person name="Sun Z."/>
            <person name="Harris H.M."/>
            <person name="McCann A."/>
            <person name="Guo C."/>
            <person name="Argimon S."/>
            <person name="Zhang W."/>
            <person name="Yang X."/>
            <person name="Jeffery I.B."/>
            <person name="Cooney J.C."/>
            <person name="Kagawa T.F."/>
            <person name="Liu W."/>
            <person name="Song Y."/>
            <person name="Salvetti E."/>
            <person name="Wrobel A."/>
            <person name="Rasinkangas P."/>
            <person name="Parkhill J."/>
            <person name="Rea M.C."/>
            <person name="O'Sullivan O."/>
            <person name="Ritari J."/>
            <person name="Douillard F.P."/>
            <person name="Paul Ross R."/>
            <person name="Yang R."/>
            <person name="Briner A.E."/>
            <person name="Felis G.E."/>
            <person name="de Vos W.M."/>
            <person name="Barrangou R."/>
            <person name="Klaenhammer T.R."/>
            <person name="Caufield P.W."/>
            <person name="Cui Y."/>
            <person name="Zhang H."/>
            <person name="O'Toole P.W."/>
        </authorList>
    </citation>
    <scope>NUCLEOTIDE SEQUENCE [LARGE SCALE GENOMIC DNA]</scope>
    <source>
        <strain evidence="1 2">DSM 19909</strain>
    </source>
</reference>
<comment type="caution">
    <text evidence="1">The sequence shown here is derived from an EMBL/GenBank/DDBJ whole genome shotgun (WGS) entry which is preliminary data.</text>
</comment>
<organism evidence="1 2">
    <name type="scientific">Secundilactobacillus odoratitofui DSM 19909 = JCM 15043</name>
    <dbReference type="NCBI Taxonomy" id="1423776"/>
    <lineage>
        <taxon>Bacteria</taxon>
        <taxon>Bacillati</taxon>
        <taxon>Bacillota</taxon>
        <taxon>Bacilli</taxon>
        <taxon>Lactobacillales</taxon>
        <taxon>Lactobacillaceae</taxon>
        <taxon>Secundilactobacillus</taxon>
    </lineage>
</organism>
<gene>
    <name evidence="1" type="ORF">FD04_GL001668</name>
</gene>
<dbReference type="RefSeq" id="WP_056948588.1">
    <property type="nucleotide sequence ID" value="NZ_AZEE01000029.1"/>
</dbReference>
<dbReference type="Proteomes" id="UP000051160">
    <property type="component" value="Unassembled WGS sequence"/>
</dbReference>